<dbReference type="InterPro" id="IPR001646">
    <property type="entry name" value="5peptide_repeat"/>
</dbReference>
<evidence type="ECO:0000313" key="2">
    <source>
        <dbReference type="Proteomes" id="UP000028058"/>
    </source>
</evidence>
<sequence>MPHALPPPRDLGDLPYAEYLERFGGRLTPEAVHDTLHFDGDTFEDADSGSARFAECAFSSVTFSGGRLRRARFNDVWLHTSRLVGTDLAETDWLDAEVVSGSLAGLEMFGAELRRVTFHQCKFDSVNFRATTLRDVSFRDCLLRDVDFGGAALTDVAFPGSDLDGVRFEKVRLERTDLRGAVRLGITAGYDSLRGALIDNAQLVAIAPMLAQALGITVRDR</sequence>
<gene>
    <name evidence="1" type="ORF">SFRA_031740</name>
</gene>
<dbReference type="Gene3D" id="2.160.20.80">
    <property type="entry name" value="E3 ubiquitin-protein ligase SopA"/>
    <property type="match status" value="1"/>
</dbReference>
<dbReference type="OrthoDB" id="2579959at2"/>
<proteinExistence type="predicted"/>
<dbReference type="EMBL" id="JNAD02000024">
    <property type="protein sequence ID" value="RKM90201.1"/>
    <property type="molecule type" value="Genomic_DNA"/>
</dbReference>
<dbReference type="PANTHER" id="PTHR42999">
    <property type="entry name" value="ANTIBIOTIC RESISTANCE PROTEIN MCBG"/>
    <property type="match status" value="1"/>
</dbReference>
<accession>A0A3M8EX63</accession>
<name>A0A3M8EX63_9ACTN</name>
<organism evidence="1 2">
    <name type="scientific">Streptomyces xinghaiensis</name>
    <dbReference type="NCBI Taxonomy" id="1038928"/>
    <lineage>
        <taxon>Bacteria</taxon>
        <taxon>Bacillati</taxon>
        <taxon>Actinomycetota</taxon>
        <taxon>Actinomycetes</taxon>
        <taxon>Kitasatosporales</taxon>
        <taxon>Streptomycetaceae</taxon>
        <taxon>Streptomyces</taxon>
    </lineage>
</organism>
<dbReference type="AlphaFoldDB" id="A0A3M8EX63"/>
<protein>
    <submittedName>
        <fullName evidence="1">Pentapeptide repeat-containing protein</fullName>
    </submittedName>
</protein>
<dbReference type="SUPFAM" id="SSF141571">
    <property type="entry name" value="Pentapeptide repeat-like"/>
    <property type="match status" value="1"/>
</dbReference>
<keyword evidence="2" id="KW-1185">Reference proteome</keyword>
<dbReference type="InterPro" id="IPR052949">
    <property type="entry name" value="PA_immunity-related"/>
</dbReference>
<comment type="caution">
    <text evidence="1">The sequence shown here is derived from an EMBL/GenBank/DDBJ whole genome shotgun (WGS) entry which is preliminary data.</text>
</comment>
<dbReference type="Pfam" id="PF13599">
    <property type="entry name" value="Pentapeptide_4"/>
    <property type="match status" value="1"/>
</dbReference>
<dbReference type="Proteomes" id="UP000028058">
    <property type="component" value="Unassembled WGS sequence"/>
</dbReference>
<evidence type="ECO:0000313" key="1">
    <source>
        <dbReference type="EMBL" id="RKM90201.1"/>
    </source>
</evidence>
<dbReference type="PANTHER" id="PTHR42999:SF1">
    <property type="entry name" value="PENTAPEPTIDE REPEAT-CONTAINING PROTEIN"/>
    <property type="match status" value="1"/>
</dbReference>
<reference evidence="1 2" key="1">
    <citation type="journal article" date="2014" name="Genome Announc.">
        <title>Draft Genome Sequence of Streptomyces fradiae ATCC 19609, a Strain Highly Sensitive to Antibiotics.</title>
        <authorList>
            <person name="Bekker O.B."/>
            <person name="Klimina K.M."/>
            <person name="Vatlin A.A."/>
            <person name="Zakharevich N.V."/>
            <person name="Kasianov A.S."/>
            <person name="Danilenko V.N."/>
        </authorList>
    </citation>
    <scope>NUCLEOTIDE SEQUENCE [LARGE SCALE GENOMIC DNA]</scope>
    <source>
        <strain evidence="1 2">ATCC 19609</strain>
    </source>
</reference>